<dbReference type="Pfam" id="PF01648">
    <property type="entry name" value="ACPS"/>
    <property type="match status" value="1"/>
</dbReference>
<sequence length="215" mass="22123">MDPLFRPLAPGFVHHWGGAGLLVARRADLTHLPLRLSPAEQRVARTLPAGRRSGWMAGRLLAKRLAGELVGAPSREVEVLPREDGSPQLLVGGRPLSSLHVSISHAPGHTAAALAPGPVGVDVCETASAAAVRRAADHAFSPAELSLLGAGRADALAGAWALKEAAVKADRGGVPGTAPRRIPLLGLRPPALGGPRRAMAWQSGDAVVALVLAHP</sequence>
<dbReference type="InterPro" id="IPR037143">
    <property type="entry name" value="4-PPantetheinyl_Trfase_dom_sf"/>
</dbReference>
<evidence type="ECO:0000313" key="3">
    <source>
        <dbReference type="EMBL" id="MFH7597260.1"/>
    </source>
</evidence>
<gene>
    <name evidence="3" type="ORF">WDV06_19475</name>
</gene>
<organism evidence="3 4">
    <name type="scientific">Streptomyces racemochromogenes</name>
    <dbReference type="NCBI Taxonomy" id="67353"/>
    <lineage>
        <taxon>Bacteria</taxon>
        <taxon>Bacillati</taxon>
        <taxon>Actinomycetota</taxon>
        <taxon>Actinomycetes</taxon>
        <taxon>Kitasatosporales</taxon>
        <taxon>Streptomycetaceae</taxon>
        <taxon>Streptomyces</taxon>
    </lineage>
</organism>
<dbReference type="SUPFAM" id="SSF56214">
    <property type="entry name" value="4'-phosphopantetheinyl transferase"/>
    <property type="match status" value="2"/>
</dbReference>
<accession>A0ABW7PH02</accession>
<dbReference type="Proteomes" id="UP001610631">
    <property type="component" value="Unassembled WGS sequence"/>
</dbReference>
<proteinExistence type="predicted"/>
<keyword evidence="4" id="KW-1185">Reference proteome</keyword>
<dbReference type="Gene3D" id="3.90.470.20">
    <property type="entry name" value="4'-phosphopantetheinyl transferase domain"/>
    <property type="match status" value="2"/>
</dbReference>
<comment type="caution">
    <text evidence="3">The sequence shown here is derived from an EMBL/GenBank/DDBJ whole genome shotgun (WGS) entry which is preliminary data.</text>
</comment>
<evidence type="ECO:0000313" key="4">
    <source>
        <dbReference type="Proteomes" id="UP001610631"/>
    </source>
</evidence>
<evidence type="ECO:0000256" key="1">
    <source>
        <dbReference type="ARBA" id="ARBA00022679"/>
    </source>
</evidence>
<keyword evidence="1 3" id="KW-0808">Transferase</keyword>
<dbReference type="GO" id="GO:0016740">
    <property type="term" value="F:transferase activity"/>
    <property type="evidence" value="ECO:0007669"/>
    <property type="project" value="UniProtKB-KW"/>
</dbReference>
<feature type="domain" description="4'-phosphopantetheinyl transferase" evidence="2">
    <location>
        <begin position="118"/>
        <end position="174"/>
    </location>
</feature>
<protein>
    <submittedName>
        <fullName evidence="3">4'-phosphopantetheinyl transferase superfamily protein</fullName>
    </submittedName>
</protein>
<name>A0ABW7PH02_9ACTN</name>
<dbReference type="EMBL" id="JBBDHD010000049">
    <property type="protein sequence ID" value="MFH7597260.1"/>
    <property type="molecule type" value="Genomic_DNA"/>
</dbReference>
<dbReference type="RefSeq" id="WP_395511040.1">
    <property type="nucleotide sequence ID" value="NZ_JBBDHD010000049.1"/>
</dbReference>
<reference evidence="3 4" key="1">
    <citation type="submission" date="2024-03" db="EMBL/GenBank/DDBJ databases">
        <title>Whole genome sequencing of Streptomyces racemochromogenes, to identify antimicrobial biosynthetic gene clusters.</title>
        <authorList>
            <person name="Suryawanshi P."/>
            <person name="Krishnaraj P.U."/>
            <person name="Arun Y.P."/>
            <person name="Suryawanshi M.P."/>
            <person name="Rakshit O."/>
        </authorList>
    </citation>
    <scope>NUCLEOTIDE SEQUENCE [LARGE SCALE GENOMIC DNA]</scope>
    <source>
        <strain evidence="3 4">AUDT626</strain>
    </source>
</reference>
<evidence type="ECO:0000259" key="2">
    <source>
        <dbReference type="Pfam" id="PF01648"/>
    </source>
</evidence>
<dbReference type="InterPro" id="IPR008278">
    <property type="entry name" value="4-PPantetheinyl_Trfase_dom"/>
</dbReference>